<accession>A0ABS5NLY8</accession>
<proteinExistence type="predicted"/>
<dbReference type="SUPFAM" id="SSF53850">
    <property type="entry name" value="Periplasmic binding protein-like II"/>
    <property type="match status" value="1"/>
</dbReference>
<dbReference type="EMBL" id="JAGXOE010000583">
    <property type="protein sequence ID" value="MBS4104877.1"/>
    <property type="molecule type" value="Genomic_DNA"/>
</dbReference>
<sequence length="81" mass="9307">NRQNALKLIEFWLRNPEVQAKACETLSCTPPSQKAISQMSPEARASLPSASDVENRIIVPDAQWINANMRMLVQRWNSWIR</sequence>
<dbReference type="RefSeq" id="WP_212555723.1">
    <property type="nucleotide sequence ID" value="NZ_JAGXOE010000583.1"/>
</dbReference>
<feature type="non-terminal residue" evidence="1">
    <location>
        <position position="1"/>
    </location>
</feature>
<evidence type="ECO:0000313" key="1">
    <source>
        <dbReference type="EMBL" id="MBS4104877.1"/>
    </source>
</evidence>
<dbReference type="Proteomes" id="UP000676853">
    <property type="component" value="Unassembled WGS sequence"/>
</dbReference>
<protein>
    <recommendedName>
        <fullName evidence="3">Spermidine/putrescine ABC transporter substrate-binding protein</fullName>
    </recommendedName>
</protein>
<organism evidence="1 2">
    <name type="scientific">Tsukamurella paurometabola</name>
    <name type="common">Corynebacterium paurometabolum</name>
    <dbReference type="NCBI Taxonomy" id="2061"/>
    <lineage>
        <taxon>Bacteria</taxon>
        <taxon>Bacillati</taxon>
        <taxon>Actinomycetota</taxon>
        <taxon>Actinomycetes</taxon>
        <taxon>Mycobacteriales</taxon>
        <taxon>Tsukamurellaceae</taxon>
        <taxon>Tsukamurella</taxon>
    </lineage>
</organism>
<name>A0ABS5NLY8_TSUPA</name>
<keyword evidence="2" id="KW-1185">Reference proteome</keyword>
<dbReference type="Gene3D" id="3.40.190.10">
    <property type="entry name" value="Periplasmic binding protein-like II"/>
    <property type="match status" value="1"/>
</dbReference>
<reference evidence="1 2" key="1">
    <citation type="submission" date="2021-04" db="EMBL/GenBank/DDBJ databases">
        <title>Whole genome sequence analysis of a thiophenic sulfur metabolizing bacteria.</title>
        <authorList>
            <person name="Akhtar N."/>
            <person name="Akram J."/>
            <person name="Aslam A."/>
        </authorList>
    </citation>
    <scope>NUCLEOTIDE SEQUENCE [LARGE SCALE GENOMIC DNA]</scope>
    <source>
        <strain evidence="1 2">3OW</strain>
    </source>
</reference>
<evidence type="ECO:0000313" key="2">
    <source>
        <dbReference type="Proteomes" id="UP000676853"/>
    </source>
</evidence>
<gene>
    <name evidence="1" type="ORF">KFZ73_27035</name>
</gene>
<comment type="caution">
    <text evidence="1">The sequence shown here is derived from an EMBL/GenBank/DDBJ whole genome shotgun (WGS) entry which is preliminary data.</text>
</comment>
<evidence type="ECO:0008006" key="3">
    <source>
        <dbReference type="Google" id="ProtNLM"/>
    </source>
</evidence>